<evidence type="ECO:0000313" key="7">
    <source>
        <dbReference type="EMBL" id="ESK90916.1"/>
    </source>
</evidence>
<feature type="domain" description="G" evidence="6">
    <location>
        <begin position="351"/>
        <end position="406"/>
    </location>
</feature>
<dbReference type="Proteomes" id="UP000017559">
    <property type="component" value="Unassembled WGS sequence"/>
</dbReference>
<evidence type="ECO:0000256" key="4">
    <source>
        <dbReference type="ARBA" id="ARBA00039902"/>
    </source>
</evidence>
<evidence type="ECO:0000256" key="1">
    <source>
        <dbReference type="ARBA" id="ARBA00022741"/>
    </source>
</evidence>
<sequence length="623" mass="70639">MTRRKPMSTRQKKEEIKLKRAIKRGDVDPPPPKPQQHRRKRPGNSQNNDNQAAESSRKLQSSFTKYSATYLKETQLLASRLPLHRPIQYVDTAIYTDQKWTIPVESELAVLTCPRRPKWRFEMSKKDVEANEEGLFKKWLTQTDELCSKWVTMRGDPEVMKSAEESMPPSTTYFERNLEVWRQLWRVTEISQIVLVLLDSRCPLLHFPPSLAGFLSKHQVILVLTKTDICGPVRAAAWTSYLCHHFPQFPVVSVMSYVSKDQSAVHQGRAQYQPHIPETFRERLVAAMKELHAKLLKPPENARSSWRPHVKREIKWEEALAPGDRSGIVVGGALEPKPTEGESQEEPPFLTIGLVGQPNVGKSSLLNALFGSHRVKASRTPGKTKHFQTLFWTSDIRLVDCPGLVMPNYVPMEMQVLCGVLPIARLPAIPACIHFACQLLPLEEIFDLIHPSTLVPPKEDKRTWREGMTPRVPELIQWTAMDVLVAYADKKGWLTAKAGRPDTNRAGNAILRALAENKVPWAFWPPGTLPETIELESTGQKSKGIWLVGKGLWEEDEESSDEEDDTVQDRDDDWDSENLSGEDGSEQDGDDIIPVKSQTISSRFAALQVDDEVSEEESDDDIE</sequence>
<feature type="compositionally biased region" description="Polar residues" evidence="5">
    <location>
        <begin position="43"/>
        <end position="60"/>
    </location>
</feature>
<feature type="compositionally biased region" description="Basic and acidic residues" evidence="5">
    <location>
        <begin position="11"/>
        <end position="27"/>
    </location>
</feature>
<dbReference type="Gene3D" id="3.40.50.300">
    <property type="entry name" value="P-loop containing nucleotide triphosphate hydrolases"/>
    <property type="match status" value="1"/>
</dbReference>
<accession>V2XDJ8</accession>
<dbReference type="STRING" id="1381753.V2XDJ8"/>
<dbReference type="HOGENOM" id="CLU_013649_2_0_1"/>
<feature type="compositionally biased region" description="Acidic residues" evidence="5">
    <location>
        <begin position="609"/>
        <end position="623"/>
    </location>
</feature>
<dbReference type="InterPro" id="IPR043358">
    <property type="entry name" value="GNL1-like"/>
</dbReference>
<reference evidence="7 8" key="1">
    <citation type="journal article" date="2014" name="BMC Genomics">
        <title>Genome and secretome analysis of the hemibiotrophic fungal pathogen, Moniliophthora roreri, which causes frosty pod rot disease of cacao: mechanisms of the biotrophic and necrotrophic phases.</title>
        <authorList>
            <person name="Meinhardt L.W."/>
            <person name="Costa G.G.L."/>
            <person name="Thomazella D.P.T."/>
            <person name="Teixeira P.J.P.L."/>
            <person name="Carazzolle M.F."/>
            <person name="Schuster S.C."/>
            <person name="Carlson J.E."/>
            <person name="Guiltinan M.J."/>
            <person name="Mieczkowski P."/>
            <person name="Farmer A."/>
            <person name="Ramaraj T."/>
            <person name="Crozier J."/>
            <person name="Davis R.E."/>
            <person name="Shao J."/>
            <person name="Melnick R.L."/>
            <person name="Pereira G.A.G."/>
            <person name="Bailey B.A."/>
        </authorList>
    </citation>
    <scope>NUCLEOTIDE SEQUENCE [LARGE SCALE GENOMIC DNA]</scope>
    <source>
        <strain evidence="7 8">MCA 2997</strain>
    </source>
</reference>
<dbReference type="InterPro" id="IPR027417">
    <property type="entry name" value="P-loop_NTPase"/>
</dbReference>
<proteinExistence type="predicted"/>
<dbReference type="GO" id="GO:0003924">
    <property type="term" value="F:GTPase activity"/>
    <property type="evidence" value="ECO:0007669"/>
    <property type="project" value="InterPro"/>
</dbReference>
<evidence type="ECO:0000256" key="5">
    <source>
        <dbReference type="SAM" id="MobiDB-lite"/>
    </source>
</evidence>
<feature type="region of interest" description="Disordered" evidence="5">
    <location>
        <begin position="1"/>
        <end position="60"/>
    </location>
</feature>
<dbReference type="SUPFAM" id="SSF52540">
    <property type="entry name" value="P-loop containing nucleoside triphosphate hydrolases"/>
    <property type="match status" value="1"/>
</dbReference>
<keyword evidence="8" id="KW-1185">Reference proteome</keyword>
<comment type="caution">
    <text evidence="7">The sequence shown here is derived from an EMBL/GenBank/DDBJ whole genome shotgun (WGS) entry which is preliminary data.</text>
</comment>
<organism evidence="7 8">
    <name type="scientific">Moniliophthora roreri (strain MCA 2997)</name>
    <name type="common">Cocoa frosty pod rot fungus</name>
    <name type="synonym">Crinipellis roreri</name>
    <dbReference type="NCBI Taxonomy" id="1381753"/>
    <lineage>
        <taxon>Eukaryota</taxon>
        <taxon>Fungi</taxon>
        <taxon>Dikarya</taxon>
        <taxon>Basidiomycota</taxon>
        <taxon>Agaricomycotina</taxon>
        <taxon>Agaricomycetes</taxon>
        <taxon>Agaricomycetidae</taxon>
        <taxon>Agaricales</taxon>
        <taxon>Marasmiineae</taxon>
        <taxon>Marasmiaceae</taxon>
        <taxon>Moniliophthora</taxon>
    </lineage>
</organism>
<feature type="compositionally biased region" description="Acidic residues" evidence="5">
    <location>
        <begin position="554"/>
        <end position="576"/>
    </location>
</feature>
<name>V2XDJ8_MONRO</name>
<comment type="function">
    <text evidence="3">Possible regulatory or functional link with the histocompatibility cluster.</text>
</comment>
<protein>
    <recommendedName>
        <fullName evidence="4">Guanine nucleotide-binding protein-like 1</fullName>
    </recommendedName>
</protein>
<dbReference type="InterPro" id="IPR006073">
    <property type="entry name" value="GTP-bd"/>
</dbReference>
<evidence type="ECO:0000256" key="3">
    <source>
        <dbReference type="ARBA" id="ARBA00037770"/>
    </source>
</evidence>
<keyword evidence="1" id="KW-0547">Nucleotide-binding</keyword>
<dbReference type="KEGG" id="mrr:Moror_16417"/>
<dbReference type="PANTHER" id="PTHR45709:SF3">
    <property type="entry name" value="GUANINE NUCLEOTIDE-BINDING PROTEIN-LIKE 1"/>
    <property type="match status" value="1"/>
</dbReference>
<dbReference type="AlphaFoldDB" id="V2XDJ8"/>
<gene>
    <name evidence="7" type="ORF">Moror_16417</name>
</gene>
<dbReference type="Pfam" id="PF01926">
    <property type="entry name" value="MMR_HSR1"/>
    <property type="match status" value="1"/>
</dbReference>
<dbReference type="PANTHER" id="PTHR45709">
    <property type="entry name" value="LARGE SUBUNIT GTPASE 1 HOMOLOG-RELATED"/>
    <property type="match status" value="1"/>
</dbReference>
<feature type="region of interest" description="Disordered" evidence="5">
    <location>
        <begin position="553"/>
        <end position="597"/>
    </location>
</feature>
<evidence type="ECO:0000259" key="6">
    <source>
        <dbReference type="Pfam" id="PF01926"/>
    </source>
</evidence>
<feature type="region of interest" description="Disordered" evidence="5">
    <location>
        <begin position="604"/>
        <end position="623"/>
    </location>
</feature>
<dbReference type="EMBL" id="AWSO01000395">
    <property type="protein sequence ID" value="ESK90916.1"/>
    <property type="molecule type" value="Genomic_DNA"/>
</dbReference>
<keyword evidence="2" id="KW-0342">GTP-binding</keyword>
<dbReference type="OrthoDB" id="61815at2759"/>
<evidence type="ECO:0000256" key="2">
    <source>
        <dbReference type="ARBA" id="ARBA00023134"/>
    </source>
</evidence>
<evidence type="ECO:0000313" key="8">
    <source>
        <dbReference type="Proteomes" id="UP000017559"/>
    </source>
</evidence>
<dbReference type="GO" id="GO:0005525">
    <property type="term" value="F:GTP binding"/>
    <property type="evidence" value="ECO:0007669"/>
    <property type="project" value="UniProtKB-KW"/>
</dbReference>